<evidence type="ECO:0000256" key="4">
    <source>
        <dbReference type="ARBA" id="ARBA00022777"/>
    </source>
</evidence>
<evidence type="ECO:0000259" key="6">
    <source>
        <dbReference type="Pfam" id="PF02518"/>
    </source>
</evidence>
<evidence type="ECO:0000256" key="3">
    <source>
        <dbReference type="ARBA" id="ARBA00022679"/>
    </source>
</evidence>
<dbReference type="PANTHER" id="PTHR24421">
    <property type="entry name" value="NITRATE/NITRITE SENSOR PROTEIN NARX-RELATED"/>
    <property type="match status" value="1"/>
</dbReference>
<protein>
    <recommendedName>
        <fullName evidence="2">histidine kinase</fullName>
        <ecNumber evidence="2">2.7.13.3</ecNumber>
    </recommendedName>
</protein>
<dbReference type="CDD" id="cd16917">
    <property type="entry name" value="HATPase_UhpB-NarQ-NarX-like"/>
    <property type="match status" value="1"/>
</dbReference>
<proteinExistence type="predicted"/>
<dbReference type="EC" id="2.7.13.3" evidence="2"/>
<keyword evidence="5" id="KW-0902">Two-component regulatory system</keyword>
<evidence type="ECO:0000313" key="7">
    <source>
        <dbReference type="EMBL" id="MBC9796633.1"/>
    </source>
</evidence>
<dbReference type="Gene3D" id="3.30.565.10">
    <property type="entry name" value="Histidine kinase-like ATPase, C-terminal domain"/>
    <property type="match status" value="1"/>
</dbReference>
<evidence type="ECO:0000256" key="2">
    <source>
        <dbReference type="ARBA" id="ARBA00012438"/>
    </source>
</evidence>
<dbReference type="SUPFAM" id="SSF55874">
    <property type="entry name" value="ATPase domain of HSP90 chaperone/DNA topoisomerase II/histidine kinase"/>
    <property type="match status" value="1"/>
</dbReference>
<sequence length="218" mass="25396">MKERNLQYQQEIKHQKDILKQQVEVQESERERIAVLLHDDVGNRLNILSVWLNNPDTWDSERTKKIISSQIPELIDTTRNISHSLYPVNLERFGLILTIEELIANIELSLSVRLILRHEYTQKDIVFELQLYRIIQEFTSNVIKHSKTTEMLIHLRDSADLLCVILSDNGIGFKIDSSERGMGLRNIALRIKALNASYKWKSRKNNGCRLIIVIPKPS</sequence>
<evidence type="ECO:0000256" key="1">
    <source>
        <dbReference type="ARBA" id="ARBA00000085"/>
    </source>
</evidence>
<dbReference type="InterPro" id="IPR036890">
    <property type="entry name" value="HATPase_C_sf"/>
</dbReference>
<dbReference type="AlphaFoldDB" id="A0A926JSF3"/>
<dbReference type="RefSeq" id="WP_187965777.1">
    <property type="nucleotide sequence ID" value="NZ_JACVDC010000032.1"/>
</dbReference>
<evidence type="ECO:0000256" key="5">
    <source>
        <dbReference type="ARBA" id="ARBA00023012"/>
    </source>
</evidence>
<dbReference type="GO" id="GO:0004673">
    <property type="term" value="F:protein histidine kinase activity"/>
    <property type="evidence" value="ECO:0007669"/>
    <property type="project" value="UniProtKB-EC"/>
</dbReference>
<dbReference type="Proteomes" id="UP000653730">
    <property type="component" value="Unassembled WGS sequence"/>
</dbReference>
<feature type="domain" description="Histidine kinase/HSP90-like ATPase" evidence="6">
    <location>
        <begin position="129"/>
        <end position="217"/>
    </location>
</feature>
<keyword evidence="3" id="KW-0808">Transferase</keyword>
<gene>
    <name evidence="7" type="ORF">IBL28_11685</name>
</gene>
<dbReference type="PANTHER" id="PTHR24421:SF10">
    <property type="entry name" value="NITRATE_NITRITE SENSOR PROTEIN NARQ"/>
    <property type="match status" value="1"/>
</dbReference>
<evidence type="ECO:0000313" key="8">
    <source>
        <dbReference type="Proteomes" id="UP000653730"/>
    </source>
</evidence>
<keyword evidence="4 7" id="KW-0418">Kinase</keyword>
<keyword evidence="8" id="KW-1185">Reference proteome</keyword>
<comment type="catalytic activity">
    <reaction evidence="1">
        <text>ATP + protein L-histidine = ADP + protein N-phospho-L-histidine.</text>
        <dbReference type="EC" id="2.7.13.3"/>
    </reaction>
</comment>
<accession>A0A926JSF3</accession>
<dbReference type="InterPro" id="IPR003594">
    <property type="entry name" value="HATPase_dom"/>
</dbReference>
<comment type="caution">
    <text evidence="7">The sequence shown here is derived from an EMBL/GenBank/DDBJ whole genome shotgun (WGS) entry which is preliminary data.</text>
</comment>
<organism evidence="7 8">
    <name type="scientific">Sinomicrobium weinanense</name>
    <dbReference type="NCBI Taxonomy" id="2842200"/>
    <lineage>
        <taxon>Bacteria</taxon>
        <taxon>Pseudomonadati</taxon>
        <taxon>Bacteroidota</taxon>
        <taxon>Flavobacteriia</taxon>
        <taxon>Flavobacteriales</taxon>
        <taxon>Flavobacteriaceae</taxon>
        <taxon>Sinomicrobium</taxon>
    </lineage>
</organism>
<name>A0A926JSF3_9FLAO</name>
<dbReference type="GO" id="GO:0000160">
    <property type="term" value="P:phosphorelay signal transduction system"/>
    <property type="evidence" value="ECO:0007669"/>
    <property type="project" value="UniProtKB-KW"/>
</dbReference>
<reference evidence="7 8" key="1">
    <citation type="submission" date="2020-09" db="EMBL/GenBank/DDBJ databases">
        <title>Sinomicrobium weinanense sp. nov., a halophilic bacteria isolated from saline-alkali soil.</title>
        <authorList>
            <person name="Wu P."/>
            <person name="Ren H."/>
            <person name="Mei Y."/>
            <person name="Liang Y."/>
            <person name="Chen Z."/>
        </authorList>
    </citation>
    <scope>NUCLEOTIDE SEQUENCE [LARGE SCALE GENOMIC DNA]</scope>
    <source>
        <strain evidence="7 8">FJxs</strain>
    </source>
</reference>
<dbReference type="InterPro" id="IPR050482">
    <property type="entry name" value="Sensor_HK_TwoCompSys"/>
</dbReference>
<dbReference type="EMBL" id="JACVDC010000032">
    <property type="protein sequence ID" value="MBC9796633.1"/>
    <property type="molecule type" value="Genomic_DNA"/>
</dbReference>
<dbReference type="Pfam" id="PF02518">
    <property type="entry name" value="HATPase_c"/>
    <property type="match status" value="1"/>
</dbReference>